<dbReference type="Proteomes" id="UP000886653">
    <property type="component" value="Unassembled WGS sequence"/>
</dbReference>
<name>A0A9P6TBA5_9BASI</name>
<dbReference type="PANTHER" id="PTHR16301">
    <property type="entry name" value="IMPACT-RELATED"/>
    <property type="match status" value="1"/>
</dbReference>
<dbReference type="SUPFAM" id="SSF54211">
    <property type="entry name" value="Ribosomal protein S5 domain 2-like"/>
    <property type="match status" value="1"/>
</dbReference>
<accession>A0A9P6TBA5</accession>
<dbReference type="InterPro" id="IPR020568">
    <property type="entry name" value="Ribosomal_Su5_D2-typ_SF"/>
</dbReference>
<dbReference type="InterPro" id="IPR001498">
    <property type="entry name" value="Impact_N"/>
</dbReference>
<evidence type="ECO:0000259" key="2">
    <source>
        <dbReference type="Pfam" id="PF01205"/>
    </source>
</evidence>
<comment type="similarity">
    <text evidence="1">Belongs to the IMPACT family.</text>
</comment>
<dbReference type="GO" id="GO:0006446">
    <property type="term" value="P:regulation of translational initiation"/>
    <property type="evidence" value="ECO:0007669"/>
    <property type="project" value="TreeGrafter"/>
</dbReference>
<dbReference type="PANTHER" id="PTHR16301:SF25">
    <property type="entry name" value="PROTEIN IMPACT"/>
    <property type="match status" value="1"/>
</dbReference>
<comment type="caution">
    <text evidence="3">The sequence shown here is derived from an EMBL/GenBank/DDBJ whole genome shotgun (WGS) entry which is preliminary data.</text>
</comment>
<feature type="domain" description="Impact N-terminal" evidence="2">
    <location>
        <begin position="77"/>
        <end position="197"/>
    </location>
</feature>
<sequence>MSSNKRQAEEIVDQDSIILPLKKKNQTLNESHHEILNSNLISSKNHHHHNKFFNINSSSSFKIQFKPIHMTSKIEDRDSYFMGLIFKSKNQLEVNQIKDSIKKTKHFHHNQPASHNIMAWRYLKLKKDRDGLSGADDYELEVGFDDDGEKWAGAKVLKVMESHQIIDAVVIVSRWYGGTLLGPVRFEHIETCARDACKVFQSVDALDDDLVRLKDLDDQVDRLRFELNSFNSPNQTPSNPSSSQINSNKYDYLKDPIIDLKASAKLITARQQTIAVLQKLINKAKSKESSLSTINTKLSNDV</sequence>
<dbReference type="GO" id="GO:0140469">
    <property type="term" value="P:GCN2-mediated signaling"/>
    <property type="evidence" value="ECO:0007669"/>
    <property type="project" value="TreeGrafter"/>
</dbReference>
<evidence type="ECO:0000313" key="3">
    <source>
        <dbReference type="EMBL" id="KAG0146061.1"/>
    </source>
</evidence>
<gene>
    <name evidence="3" type="ORF">CROQUDRAFT_657853</name>
</gene>
<evidence type="ECO:0000256" key="1">
    <source>
        <dbReference type="ARBA" id="ARBA00007665"/>
    </source>
</evidence>
<evidence type="ECO:0000313" key="4">
    <source>
        <dbReference type="Proteomes" id="UP000886653"/>
    </source>
</evidence>
<protein>
    <recommendedName>
        <fullName evidence="2">Impact N-terminal domain-containing protein</fullName>
    </recommendedName>
</protein>
<reference evidence="3" key="1">
    <citation type="submission" date="2013-11" db="EMBL/GenBank/DDBJ databases">
        <title>Genome sequence of the fusiform rust pathogen reveals effectors for host alternation and coevolution with pine.</title>
        <authorList>
            <consortium name="DOE Joint Genome Institute"/>
            <person name="Smith K."/>
            <person name="Pendleton A."/>
            <person name="Kubisiak T."/>
            <person name="Anderson C."/>
            <person name="Salamov A."/>
            <person name="Aerts A."/>
            <person name="Riley R."/>
            <person name="Clum A."/>
            <person name="Lindquist E."/>
            <person name="Ence D."/>
            <person name="Campbell M."/>
            <person name="Kronenberg Z."/>
            <person name="Feau N."/>
            <person name="Dhillon B."/>
            <person name="Hamelin R."/>
            <person name="Burleigh J."/>
            <person name="Smith J."/>
            <person name="Yandell M."/>
            <person name="Nelson C."/>
            <person name="Grigoriev I."/>
            <person name="Davis J."/>
        </authorList>
    </citation>
    <scope>NUCLEOTIDE SEQUENCE</scope>
    <source>
        <strain evidence="3">G11</strain>
    </source>
</reference>
<dbReference type="InterPro" id="IPR020569">
    <property type="entry name" value="UPF0029_Impact_CS"/>
</dbReference>
<dbReference type="EMBL" id="MU167266">
    <property type="protein sequence ID" value="KAG0146061.1"/>
    <property type="molecule type" value="Genomic_DNA"/>
</dbReference>
<dbReference type="Pfam" id="PF01205">
    <property type="entry name" value="Impact_N"/>
    <property type="match status" value="1"/>
</dbReference>
<organism evidence="3 4">
    <name type="scientific">Cronartium quercuum f. sp. fusiforme G11</name>
    <dbReference type="NCBI Taxonomy" id="708437"/>
    <lineage>
        <taxon>Eukaryota</taxon>
        <taxon>Fungi</taxon>
        <taxon>Dikarya</taxon>
        <taxon>Basidiomycota</taxon>
        <taxon>Pucciniomycotina</taxon>
        <taxon>Pucciniomycetes</taxon>
        <taxon>Pucciniales</taxon>
        <taxon>Coleosporiaceae</taxon>
        <taxon>Cronartium</taxon>
    </lineage>
</organism>
<dbReference type="Gene3D" id="3.30.230.30">
    <property type="entry name" value="Impact, N-terminal domain"/>
    <property type="match status" value="1"/>
</dbReference>
<dbReference type="GO" id="GO:0005737">
    <property type="term" value="C:cytoplasm"/>
    <property type="evidence" value="ECO:0007669"/>
    <property type="project" value="TreeGrafter"/>
</dbReference>
<keyword evidence="4" id="KW-1185">Reference proteome</keyword>
<dbReference type="InterPro" id="IPR036956">
    <property type="entry name" value="Impact_N_sf"/>
</dbReference>
<dbReference type="InterPro" id="IPR023582">
    <property type="entry name" value="Impact"/>
</dbReference>
<dbReference type="PROSITE" id="PS00910">
    <property type="entry name" value="UPF0029"/>
    <property type="match status" value="1"/>
</dbReference>
<proteinExistence type="inferred from homology"/>
<dbReference type="AlphaFoldDB" id="A0A9P6TBA5"/>
<dbReference type="OrthoDB" id="69641at2759"/>